<evidence type="ECO:0000313" key="3">
    <source>
        <dbReference type="EMBL" id="SEB56834.1"/>
    </source>
</evidence>
<feature type="compositionally biased region" description="Low complexity" evidence="1">
    <location>
        <begin position="79"/>
        <end position="90"/>
    </location>
</feature>
<dbReference type="EMBL" id="FNSN01000003">
    <property type="protein sequence ID" value="SEB56834.1"/>
    <property type="molecule type" value="Genomic_DNA"/>
</dbReference>
<feature type="compositionally biased region" description="Low complexity" evidence="1">
    <location>
        <begin position="203"/>
        <end position="213"/>
    </location>
</feature>
<keyword evidence="2" id="KW-0812">Transmembrane</keyword>
<dbReference type="STRING" id="156980.SAMN04489745_0603"/>
<feature type="region of interest" description="Disordered" evidence="1">
    <location>
        <begin position="65"/>
        <end position="239"/>
    </location>
</feature>
<name>A0A1H4KE47_9MICC</name>
<protein>
    <submittedName>
        <fullName evidence="3">Uncharacterized protein</fullName>
    </submittedName>
</protein>
<sequence length="239" mass="24054">MTSDTTMILNLTFVGTLMIAAFLAALVLFAGCMALVFTGLGRLVYLGATRLIGAGRTLGGRVVAARQTSGHQTSHDADAPAPAAVTSSAARDSSERVPAPSSSTAAAASGTTTANGKSGLIPSWRKPAGPAPEPAGDAASTEKAAPSVTVKLSEPETPPAERAGLRAEADPEQAQETRPEPALAVTPVVTPAGGPRPAKKAAPKSSGRSAPRPTDSARNTVPGILRPSQDPEEQHAKGA</sequence>
<evidence type="ECO:0000256" key="1">
    <source>
        <dbReference type="SAM" id="MobiDB-lite"/>
    </source>
</evidence>
<dbReference type="Proteomes" id="UP000182652">
    <property type="component" value="Unassembled WGS sequence"/>
</dbReference>
<evidence type="ECO:0000313" key="4">
    <source>
        <dbReference type="Proteomes" id="UP000182652"/>
    </source>
</evidence>
<keyword evidence="2" id="KW-0472">Membrane</keyword>
<accession>A0A1H4KE47</accession>
<feature type="transmembrane region" description="Helical" evidence="2">
    <location>
        <begin position="12"/>
        <end position="40"/>
    </location>
</feature>
<evidence type="ECO:0000256" key="2">
    <source>
        <dbReference type="SAM" id="Phobius"/>
    </source>
</evidence>
<dbReference type="AlphaFoldDB" id="A0A1H4KE47"/>
<proteinExistence type="predicted"/>
<organism evidence="3 4">
    <name type="scientific">Arthrobacter woluwensis</name>
    <dbReference type="NCBI Taxonomy" id="156980"/>
    <lineage>
        <taxon>Bacteria</taxon>
        <taxon>Bacillati</taxon>
        <taxon>Actinomycetota</taxon>
        <taxon>Actinomycetes</taxon>
        <taxon>Micrococcales</taxon>
        <taxon>Micrococcaceae</taxon>
        <taxon>Arthrobacter</taxon>
    </lineage>
</organism>
<gene>
    <name evidence="3" type="ORF">SAMN04489745_0603</name>
</gene>
<feature type="compositionally biased region" description="Basic and acidic residues" evidence="1">
    <location>
        <begin position="163"/>
        <end position="179"/>
    </location>
</feature>
<feature type="compositionally biased region" description="Low complexity" evidence="1">
    <location>
        <begin position="98"/>
        <end position="114"/>
    </location>
</feature>
<keyword evidence="2" id="KW-1133">Transmembrane helix</keyword>
<reference evidence="3 4" key="1">
    <citation type="submission" date="2016-10" db="EMBL/GenBank/DDBJ databases">
        <authorList>
            <person name="de Groot N.N."/>
        </authorList>
    </citation>
    <scope>NUCLEOTIDE SEQUENCE [LARGE SCALE GENOMIC DNA]</scope>
    <source>
        <strain evidence="3 4">DSM 10495</strain>
    </source>
</reference>
<keyword evidence="4" id="KW-1185">Reference proteome</keyword>